<dbReference type="Pfam" id="PF01061">
    <property type="entry name" value="ABC2_membrane"/>
    <property type="match status" value="1"/>
</dbReference>
<evidence type="ECO:0000256" key="2">
    <source>
        <dbReference type="ARBA" id="ARBA00022692"/>
    </source>
</evidence>
<keyword evidence="5" id="KW-0813">Transport</keyword>
<evidence type="ECO:0000259" key="6">
    <source>
        <dbReference type="PROSITE" id="PS51012"/>
    </source>
</evidence>
<evidence type="ECO:0000256" key="4">
    <source>
        <dbReference type="ARBA" id="ARBA00023136"/>
    </source>
</evidence>
<evidence type="ECO:0000256" key="1">
    <source>
        <dbReference type="ARBA" id="ARBA00004141"/>
    </source>
</evidence>
<dbReference type="Proteomes" id="UP000681075">
    <property type="component" value="Unassembled WGS sequence"/>
</dbReference>
<keyword evidence="8" id="KW-1185">Reference proteome</keyword>
<dbReference type="GO" id="GO:0140359">
    <property type="term" value="F:ABC-type transporter activity"/>
    <property type="evidence" value="ECO:0007669"/>
    <property type="project" value="InterPro"/>
</dbReference>
<feature type="transmembrane region" description="Helical" evidence="5">
    <location>
        <begin position="51"/>
        <end position="77"/>
    </location>
</feature>
<dbReference type="GO" id="GO:0043190">
    <property type="term" value="C:ATP-binding cassette (ABC) transporter complex"/>
    <property type="evidence" value="ECO:0007669"/>
    <property type="project" value="InterPro"/>
</dbReference>
<dbReference type="RefSeq" id="WP_420242248.1">
    <property type="nucleotide sequence ID" value="NZ_BOPV01000001.1"/>
</dbReference>
<dbReference type="InterPro" id="IPR000412">
    <property type="entry name" value="ABC_2_transport"/>
</dbReference>
<dbReference type="InterPro" id="IPR051784">
    <property type="entry name" value="Nod_factor_ABC_transporter"/>
</dbReference>
<dbReference type="InterPro" id="IPR047817">
    <property type="entry name" value="ABC2_TM_bact-type"/>
</dbReference>
<organism evidence="7 8">
    <name type="scientific">Roseiterribacter gracilis</name>
    <dbReference type="NCBI Taxonomy" id="2812848"/>
    <lineage>
        <taxon>Bacteria</taxon>
        <taxon>Pseudomonadati</taxon>
        <taxon>Pseudomonadota</taxon>
        <taxon>Alphaproteobacteria</taxon>
        <taxon>Rhodospirillales</taxon>
        <taxon>Roseiterribacteraceae</taxon>
        <taxon>Roseiterribacter</taxon>
    </lineage>
</organism>
<feature type="transmembrane region" description="Helical" evidence="5">
    <location>
        <begin position="162"/>
        <end position="185"/>
    </location>
</feature>
<comment type="similarity">
    <text evidence="5">Belongs to the ABC-2 integral membrane protein family.</text>
</comment>
<evidence type="ECO:0000313" key="8">
    <source>
        <dbReference type="Proteomes" id="UP000681075"/>
    </source>
</evidence>
<dbReference type="PROSITE" id="PS51012">
    <property type="entry name" value="ABC_TM2"/>
    <property type="match status" value="1"/>
</dbReference>
<name>A0A8S8XD36_9PROT</name>
<dbReference type="PANTHER" id="PTHR43229">
    <property type="entry name" value="NODULATION PROTEIN J"/>
    <property type="match status" value="1"/>
</dbReference>
<accession>A0A8S8XD36</accession>
<comment type="caution">
    <text evidence="7">The sequence shown here is derived from an EMBL/GenBank/DDBJ whole genome shotgun (WGS) entry which is preliminary data.</text>
</comment>
<dbReference type="PRINTS" id="PR00164">
    <property type="entry name" value="ABC2TRNSPORT"/>
</dbReference>
<sequence length="249" mass="26425">MLSLWSLYLREVRRFLRGWAFMAAPALINALMYAGVFALGGAERDDDGQVFAWMLAGQAAFWCGMNAVVGPTIQLVIDKMHRTIQDVVQAPIDPHQWLIAYVGAGTTAGLMSGLPVALFAVIVTGFPGNAPLSALALMVLTGLAFAPLGLLVGLWAEKWDHVGGAFGLILTPIAFFSGLVVPVAAMPEPLRSLAFGSPFAWSVETTRAALVGGSASLPVWNAVLGLAAMSLVLSLFAWRLLVSGYRLRA</sequence>
<comment type="subcellular location">
    <subcellularLocation>
        <location evidence="5">Cell inner membrane</location>
        <topology evidence="5">Multi-pass membrane protein</topology>
    </subcellularLocation>
    <subcellularLocation>
        <location evidence="1">Membrane</location>
        <topology evidence="1">Multi-pass membrane protein</topology>
    </subcellularLocation>
</comment>
<keyword evidence="3 5" id="KW-1133">Transmembrane helix</keyword>
<feature type="transmembrane region" description="Helical" evidence="5">
    <location>
        <begin position="132"/>
        <end position="155"/>
    </location>
</feature>
<feature type="transmembrane region" description="Helical" evidence="5">
    <location>
        <begin position="98"/>
        <end position="126"/>
    </location>
</feature>
<gene>
    <name evidence="7" type="ORF">TMPK1_13870</name>
</gene>
<evidence type="ECO:0000256" key="3">
    <source>
        <dbReference type="ARBA" id="ARBA00022989"/>
    </source>
</evidence>
<keyword evidence="4 5" id="KW-0472">Membrane</keyword>
<reference evidence="7" key="1">
    <citation type="submission" date="2021-02" db="EMBL/GenBank/DDBJ databases">
        <title>Genome sequence of Rhodospirillales sp. strain TMPK1 isolated from soil.</title>
        <authorList>
            <person name="Nakai R."/>
            <person name="Kusada H."/>
            <person name="Tamaki H."/>
        </authorList>
    </citation>
    <scope>NUCLEOTIDE SEQUENCE</scope>
    <source>
        <strain evidence="7">TMPK1</strain>
    </source>
</reference>
<dbReference type="InterPro" id="IPR013525">
    <property type="entry name" value="ABC2_TM"/>
</dbReference>
<evidence type="ECO:0000256" key="5">
    <source>
        <dbReference type="RuleBase" id="RU361157"/>
    </source>
</evidence>
<proteinExistence type="inferred from homology"/>
<dbReference type="AlphaFoldDB" id="A0A8S8XD36"/>
<dbReference type="PIRSF" id="PIRSF006648">
    <property type="entry name" value="DrrB"/>
    <property type="match status" value="1"/>
</dbReference>
<dbReference type="EMBL" id="BOPV01000001">
    <property type="protein sequence ID" value="GIL39150.1"/>
    <property type="molecule type" value="Genomic_DNA"/>
</dbReference>
<evidence type="ECO:0000313" key="7">
    <source>
        <dbReference type="EMBL" id="GIL39150.1"/>
    </source>
</evidence>
<dbReference type="PANTHER" id="PTHR43229:SF2">
    <property type="entry name" value="NODULATION PROTEIN J"/>
    <property type="match status" value="1"/>
</dbReference>
<feature type="transmembrane region" description="Helical" evidence="5">
    <location>
        <begin position="219"/>
        <end position="241"/>
    </location>
</feature>
<feature type="domain" description="ABC transmembrane type-2" evidence="6">
    <location>
        <begin position="17"/>
        <end position="244"/>
    </location>
</feature>
<keyword evidence="5" id="KW-1003">Cell membrane</keyword>
<feature type="transmembrane region" description="Helical" evidence="5">
    <location>
        <begin position="20"/>
        <end position="39"/>
    </location>
</feature>
<protein>
    <recommendedName>
        <fullName evidence="5">Transport permease protein</fullName>
    </recommendedName>
</protein>
<keyword evidence="2 5" id="KW-0812">Transmembrane</keyword>